<accession>A0ABV6Z454</accession>
<name>A0ABV6Z454_UNCC1</name>
<protein>
    <submittedName>
        <fullName evidence="2">AAA family ATPase</fullName>
    </submittedName>
</protein>
<comment type="caution">
    <text evidence="2">The sequence shown here is derived from an EMBL/GenBank/DDBJ whole genome shotgun (WGS) entry which is preliminary data.</text>
</comment>
<dbReference type="InterPro" id="IPR050625">
    <property type="entry name" value="ParA/MinD_ATPase"/>
</dbReference>
<proteinExistence type="predicted"/>
<reference evidence="2 3" key="1">
    <citation type="submission" date="2024-09" db="EMBL/GenBank/DDBJ databases">
        <title>Laminarin stimulates single cell rates of sulfate reduction while oxygen inhibits transcriptomic activity in coastal marine sediment.</title>
        <authorList>
            <person name="Lindsay M."/>
            <person name="Orcutt B."/>
            <person name="Emerson D."/>
            <person name="Stepanauskas R."/>
            <person name="D'Angelo T."/>
        </authorList>
    </citation>
    <scope>NUCLEOTIDE SEQUENCE [LARGE SCALE GENOMIC DNA]</scope>
    <source>
        <strain evidence="2">SAG AM-311-K15</strain>
    </source>
</reference>
<feature type="domain" description="CobQ/CobB/MinD/ParA nucleotide binding" evidence="1">
    <location>
        <begin position="10"/>
        <end position="236"/>
    </location>
</feature>
<evidence type="ECO:0000259" key="1">
    <source>
        <dbReference type="Pfam" id="PF01656"/>
    </source>
</evidence>
<dbReference type="PANTHER" id="PTHR43384:SF7">
    <property type="entry name" value="CARBON-MONOXIDE DEHYDROGENASE ACCESSORY PROTEIN"/>
    <property type="match status" value="1"/>
</dbReference>
<keyword evidence="3" id="KW-1185">Reference proteome</keyword>
<gene>
    <name evidence="2" type="ORF">ACFL27_23255</name>
</gene>
<evidence type="ECO:0000313" key="3">
    <source>
        <dbReference type="Proteomes" id="UP001594351"/>
    </source>
</evidence>
<dbReference type="Proteomes" id="UP001594351">
    <property type="component" value="Unassembled WGS sequence"/>
</dbReference>
<dbReference type="InterPro" id="IPR002586">
    <property type="entry name" value="CobQ/CobB/MinD/ParA_Nub-bd_dom"/>
</dbReference>
<dbReference type="InterPro" id="IPR014433">
    <property type="entry name" value="CooC"/>
</dbReference>
<dbReference type="PANTHER" id="PTHR43384">
    <property type="entry name" value="SEPTUM SITE-DETERMINING PROTEIN MIND HOMOLOG, CHLOROPLASTIC-RELATED"/>
    <property type="match status" value="1"/>
</dbReference>
<evidence type="ECO:0000313" key="2">
    <source>
        <dbReference type="EMBL" id="MFC1853126.1"/>
    </source>
</evidence>
<dbReference type="Pfam" id="PF01656">
    <property type="entry name" value="CbiA"/>
    <property type="match status" value="1"/>
</dbReference>
<dbReference type="SUPFAM" id="SSF52540">
    <property type="entry name" value="P-loop containing nucleoside triphosphate hydrolases"/>
    <property type="match status" value="1"/>
</dbReference>
<dbReference type="InterPro" id="IPR027417">
    <property type="entry name" value="P-loop_NTPase"/>
</dbReference>
<dbReference type="PIRSF" id="PIRSF005647">
    <property type="entry name" value="CooC"/>
    <property type="match status" value="1"/>
</dbReference>
<sequence>MGAEPGFSIAVAGKGGTGKTTISGSLISYLCSHHSAPILAVDADPSTNLASILGVAGAESLGDIREETMQDMINFPPGMTKARYLEYRIHQAVQEYDRFDLLTMGRPEGPGCYCYVNRLLRTALDTLSQNYAFIVMDCEAGMEHVSRRTSREIDHLVVISDPSVRGLDVALRISLMADSLHNKIGCKHLLLNRCLSEQAEILGTRIEHIMTTGGFHSQTVIPESPELAPLDLEGKSIFDLPREIEFFAALELFLLRKVLS</sequence>
<organism evidence="2 3">
    <name type="scientific">candidate division CSSED10-310 bacterium</name>
    <dbReference type="NCBI Taxonomy" id="2855610"/>
    <lineage>
        <taxon>Bacteria</taxon>
        <taxon>Bacteria division CSSED10-310</taxon>
    </lineage>
</organism>
<dbReference type="Gene3D" id="3.40.50.300">
    <property type="entry name" value="P-loop containing nucleotide triphosphate hydrolases"/>
    <property type="match status" value="1"/>
</dbReference>
<dbReference type="EMBL" id="JBHPBY010000429">
    <property type="protein sequence ID" value="MFC1853126.1"/>
    <property type="molecule type" value="Genomic_DNA"/>
</dbReference>